<dbReference type="AlphaFoldDB" id="A0A7S8C7P1"/>
<dbReference type="KEGG" id="kmn:HW532_20945"/>
<proteinExistence type="predicted"/>
<evidence type="ECO:0000313" key="3">
    <source>
        <dbReference type="EMBL" id="QPC44948.1"/>
    </source>
</evidence>
<evidence type="ECO:0000259" key="2">
    <source>
        <dbReference type="Pfam" id="PF18909"/>
    </source>
</evidence>
<dbReference type="RefSeq" id="WP_213162321.1">
    <property type="nucleotide sequence ID" value="NZ_CP058214.1"/>
</dbReference>
<feature type="domain" description="dATP/dGTP diphosphohydrolase N-terminal" evidence="2">
    <location>
        <begin position="104"/>
        <end position="197"/>
    </location>
</feature>
<dbReference type="EMBL" id="CP058214">
    <property type="protein sequence ID" value="QPC44948.1"/>
    <property type="molecule type" value="Genomic_DNA"/>
</dbReference>
<dbReference type="InterPro" id="IPR044038">
    <property type="entry name" value="dATP/dGTP_diPOhydrolase_N"/>
</dbReference>
<reference evidence="3 4" key="1">
    <citation type="submission" date="2020-06" db="EMBL/GenBank/DDBJ databases">
        <title>Genome sequence of 2 isolates from Red Sea Mangroves.</title>
        <authorList>
            <person name="Sefrji F."/>
            <person name="Michoud G."/>
            <person name="Merlino G."/>
            <person name="Daffonchio D."/>
        </authorList>
    </citation>
    <scope>NUCLEOTIDE SEQUENCE [LARGE SCALE GENOMIC DNA]</scope>
    <source>
        <strain evidence="3 4">R1DC25</strain>
    </source>
</reference>
<gene>
    <name evidence="3" type="ORF">HW532_20945</name>
</gene>
<name>A0A7S8C7P1_9HYPH</name>
<evidence type="ECO:0000256" key="1">
    <source>
        <dbReference type="SAM" id="MobiDB-lite"/>
    </source>
</evidence>
<evidence type="ECO:0000313" key="4">
    <source>
        <dbReference type="Proteomes" id="UP000593594"/>
    </source>
</evidence>
<feature type="region of interest" description="Disordered" evidence="1">
    <location>
        <begin position="154"/>
        <end position="174"/>
    </location>
</feature>
<dbReference type="Proteomes" id="UP000593594">
    <property type="component" value="Chromosome"/>
</dbReference>
<accession>A0A7S8C7P1</accession>
<feature type="compositionally biased region" description="Basic and acidic residues" evidence="1">
    <location>
        <begin position="165"/>
        <end position="174"/>
    </location>
</feature>
<sequence>MSTGCEYKPCKYSKASGTCIDQGCAKHKPISWRQTVCPANNQVCKYGCGDASLCIFPKPHQHPIQDLYDRAKKIEPGYLEWPPKAGVREAIFRMPSVQHYDNDQSQKADGGKSDPVLVEVDLAHALEVMNRVLDYGKEKYGKRAGWQQVDMPRYDSAARRHRRDRDKGELRDRESNLLHMAHEATNLMFQLEMYIRAHPEEDFLTYNTPPKDHITNGSN</sequence>
<organism evidence="3 4">
    <name type="scientific">Kaustia mangrovi</name>
    <dbReference type="NCBI Taxonomy" id="2593653"/>
    <lineage>
        <taxon>Bacteria</taxon>
        <taxon>Pseudomonadati</taxon>
        <taxon>Pseudomonadota</taxon>
        <taxon>Alphaproteobacteria</taxon>
        <taxon>Hyphomicrobiales</taxon>
        <taxon>Parvibaculaceae</taxon>
        <taxon>Kaustia</taxon>
    </lineage>
</organism>
<dbReference type="Pfam" id="PF18909">
    <property type="entry name" value="dGTP_diPhyd_N"/>
    <property type="match status" value="1"/>
</dbReference>
<protein>
    <recommendedName>
        <fullName evidence="2">dATP/dGTP diphosphohydrolase N-terminal domain-containing protein</fullName>
    </recommendedName>
</protein>
<keyword evidence="4" id="KW-1185">Reference proteome</keyword>